<dbReference type="EMBL" id="CP048029">
    <property type="protein sequence ID" value="QIK38909.1"/>
    <property type="molecule type" value="Genomic_DNA"/>
</dbReference>
<dbReference type="InterPro" id="IPR021244">
    <property type="entry name" value="DUF2802"/>
</dbReference>
<dbReference type="RefSeq" id="WP_166272034.1">
    <property type="nucleotide sequence ID" value="NZ_CP048029.1"/>
</dbReference>
<organism evidence="2 3">
    <name type="scientific">Caldichromatium japonicum</name>
    <dbReference type="NCBI Taxonomy" id="2699430"/>
    <lineage>
        <taxon>Bacteria</taxon>
        <taxon>Pseudomonadati</taxon>
        <taxon>Pseudomonadota</taxon>
        <taxon>Gammaproteobacteria</taxon>
        <taxon>Chromatiales</taxon>
        <taxon>Chromatiaceae</taxon>
        <taxon>Caldichromatium</taxon>
    </lineage>
</organism>
<keyword evidence="1" id="KW-0812">Transmembrane</keyword>
<evidence type="ECO:0000313" key="3">
    <source>
        <dbReference type="Proteomes" id="UP000502699"/>
    </source>
</evidence>
<dbReference type="AlphaFoldDB" id="A0A6G7VFT7"/>
<keyword evidence="1" id="KW-1133">Transmembrane helix</keyword>
<evidence type="ECO:0000313" key="2">
    <source>
        <dbReference type="EMBL" id="QIK38909.1"/>
    </source>
</evidence>
<sequence length="157" mass="17629">MPEWIEALGAVFWGVEPLWFALLAILMALWAMLLGWRAGRRVRALEAQIQGLRREQEGFETAVLALHGAIKAVAEDVIDQGQHQASVQRALDRLAEQHSELRLRTADEGLYLRAIELIRLGHGRHEVRRLCGLTQAEVDLLFSLHGASLAQDQPKAR</sequence>
<dbReference type="Proteomes" id="UP000502699">
    <property type="component" value="Chromosome"/>
</dbReference>
<keyword evidence="1" id="KW-0472">Membrane</keyword>
<dbReference type="KEGG" id="cjap:GWK36_13975"/>
<keyword evidence="3" id="KW-1185">Reference proteome</keyword>
<accession>A0A6G7VFT7</accession>
<proteinExistence type="predicted"/>
<name>A0A6G7VFT7_9GAMM</name>
<gene>
    <name evidence="2" type="ORF">GWK36_13975</name>
</gene>
<evidence type="ECO:0000256" key="1">
    <source>
        <dbReference type="SAM" id="Phobius"/>
    </source>
</evidence>
<reference evidence="3" key="1">
    <citation type="submission" date="2020-01" db="EMBL/GenBank/DDBJ databases">
        <title>Caldichromatium gen. nov., sp. nov., a thermophilic purple sulfur bacterium member of the family Chromatiaceae isolated from Nakabusa hot spring, Japan.</title>
        <authorList>
            <person name="Saini M.K."/>
            <person name="Hanada S."/>
            <person name="Tank M."/>
        </authorList>
    </citation>
    <scope>NUCLEOTIDE SEQUENCE [LARGE SCALE GENOMIC DNA]</scope>
    <source>
        <strain evidence="3">No.7</strain>
    </source>
</reference>
<protein>
    <submittedName>
        <fullName evidence="2">DUF2802 domain-containing protein</fullName>
    </submittedName>
</protein>
<feature type="transmembrane region" description="Helical" evidence="1">
    <location>
        <begin position="18"/>
        <end position="36"/>
    </location>
</feature>
<dbReference type="Pfam" id="PF10975">
    <property type="entry name" value="DUF2802"/>
    <property type="match status" value="1"/>
</dbReference>